<organism evidence="2 3">
    <name type="scientific">Nocardia vermiculata</name>
    <dbReference type="NCBI Taxonomy" id="257274"/>
    <lineage>
        <taxon>Bacteria</taxon>
        <taxon>Bacillati</taxon>
        <taxon>Actinomycetota</taxon>
        <taxon>Actinomycetes</taxon>
        <taxon>Mycobacteriales</taxon>
        <taxon>Nocardiaceae</taxon>
        <taxon>Nocardia</taxon>
    </lineage>
</organism>
<reference evidence="2 3" key="1">
    <citation type="submission" date="2020-04" db="EMBL/GenBank/DDBJ databases">
        <title>MicrobeNet Type strains.</title>
        <authorList>
            <person name="Nicholson A.C."/>
        </authorList>
    </citation>
    <scope>NUCLEOTIDE SEQUENCE [LARGE SCALE GENOMIC DNA]</scope>
    <source>
        <strain evidence="2 3">JCM 12354</strain>
    </source>
</reference>
<dbReference type="Pfam" id="PF13622">
    <property type="entry name" value="4HBT_3"/>
    <property type="match status" value="1"/>
</dbReference>
<dbReference type="InterPro" id="IPR049449">
    <property type="entry name" value="TesB_ACOT8-like_N"/>
</dbReference>
<gene>
    <name evidence="2" type="ORF">HGA08_05495</name>
</gene>
<dbReference type="CDD" id="cd03440">
    <property type="entry name" value="hot_dog"/>
    <property type="match status" value="1"/>
</dbReference>
<comment type="caution">
    <text evidence="2">The sequence shown here is derived from an EMBL/GenBank/DDBJ whole genome shotgun (WGS) entry which is preliminary data.</text>
</comment>
<feature type="domain" description="Acyl-CoA thioesterase-like N-terminal HotDog" evidence="1">
    <location>
        <begin position="34"/>
        <end position="110"/>
    </location>
</feature>
<keyword evidence="3" id="KW-1185">Reference proteome</keyword>
<accession>A0A846XX60</accession>
<evidence type="ECO:0000259" key="1">
    <source>
        <dbReference type="Pfam" id="PF13622"/>
    </source>
</evidence>
<dbReference type="Gene3D" id="2.40.160.210">
    <property type="entry name" value="Acyl-CoA thioesterase, double hotdog domain"/>
    <property type="match status" value="1"/>
</dbReference>
<sequence>MTMSLQVPTPLGDVRLEGDGPTFRSLMPPELCFQGIGFGGYSAAIAALAGFVQLPGRTLRSIHAVFTAPIEPGPLDVTANVLSAGRSCGMCEITVAQKGTPVLTALAWFVDPRMMNDREAPATQSLSFNSYDELPWVVEVAPFLKGLNLRAIDYPLTEDTFCDGQGRVALWAVPDAAASADRRAAEISGRLTDIMFFDAFLMDSGLRTEPAQTRMISLDLSVIWSTGHEAPAPTLLEADGRIDRQLATTQGTLRDTTGATRASATSQCRIFRA</sequence>
<protein>
    <submittedName>
        <fullName evidence="2">Thioesterase family protein</fullName>
    </submittedName>
</protein>
<evidence type="ECO:0000313" key="3">
    <source>
        <dbReference type="Proteomes" id="UP000565711"/>
    </source>
</evidence>
<dbReference type="AlphaFoldDB" id="A0A846XX60"/>
<name>A0A846XX60_9NOCA</name>
<dbReference type="InterPro" id="IPR042171">
    <property type="entry name" value="Acyl-CoA_hotdog"/>
</dbReference>
<dbReference type="RefSeq" id="WP_067867701.1">
    <property type="nucleotide sequence ID" value="NZ_JAAXOP010000002.1"/>
</dbReference>
<dbReference type="EMBL" id="JAAXOP010000002">
    <property type="protein sequence ID" value="NKY49668.1"/>
    <property type="molecule type" value="Genomic_DNA"/>
</dbReference>
<dbReference type="SUPFAM" id="SSF54637">
    <property type="entry name" value="Thioesterase/thiol ester dehydrase-isomerase"/>
    <property type="match status" value="1"/>
</dbReference>
<dbReference type="Proteomes" id="UP000565711">
    <property type="component" value="Unassembled WGS sequence"/>
</dbReference>
<dbReference type="InterPro" id="IPR029069">
    <property type="entry name" value="HotDog_dom_sf"/>
</dbReference>
<proteinExistence type="predicted"/>
<evidence type="ECO:0000313" key="2">
    <source>
        <dbReference type="EMBL" id="NKY49668.1"/>
    </source>
</evidence>